<dbReference type="InterPro" id="IPR040591">
    <property type="entry name" value="RqcP2_RBD"/>
</dbReference>
<dbReference type="Pfam" id="PF17774">
    <property type="entry name" value="YlmH_RBD"/>
    <property type="match status" value="1"/>
</dbReference>
<dbReference type="GeneID" id="93723328"/>
<dbReference type="Gene3D" id="3.10.290.10">
    <property type="entry name" value="RNA-binding S4 domain"/>
    <property type="match status" value="1"/>
</dbReference>
<name>G2SWW2_ROSHA</name>
<dbReference type="InterPro" id="IPR036986">
    <property type="entry name" value="S4_RNA-bd_sf"/>
</dbReference>
<dbReference type="HOGENOM" id="CLU_075687_1_0_9"/>
<dbReference type="PROSITE" id="PS50889">
    <property type="entry name" value="S4"/>
    <property type="match status" value="1"/>
</dbReference>
<dbReference type="Proteomes" id="UP000008178">
    <property type="component" value="Chromosome"/>
</dbReference>
<evidence type="ECO:0000313" key="4">
    <source>
        <dbReference type="Proteomes" id="UP000008178"/>
    </source>
</evidence>
<keyword evidence="4" id="KW-1185">Reference proteome</keyword>
<dbReference type="EMBL" id="CP003040">
    <property type="protein sequence ID" value="AEN96638.1"/>
    <property type="molecule type" value="Genomic_DNA"/>
</dbReference>
<evidence type="ECO:0000256" key="1">
    <source>
        <dbReference type="PROSITE-ProRule" id="PRU00182"/>
    </source>
</evidence>
<dbReference type="STRING" id="585394.RHOM_07625"/>
<dbReference type="OrthoDB" id="9812787at2"/>
<proteinExistence type="predicted"/>
<dbReference type="SUPFAM" id="SSF55174">
    <property type="entry name" value="Alpha-L RNA-binding motif"/>
    <property type="match status" value="1"/>
</dbReference>
<gene>
    <name evidence="3" type="ordered locus">RHOM_07625</name>
</gene>
<organism evidence="3 4">
    <name type="scientific">Roseburia hominis (strain DSM 16839 / JCM 17582 / NCIMB 14029 / A2-183)</name>
    <dbReference type="NCBI Taxonomy" id="585394"/>
    <lineage>
        <taxon>Bacteria</taxon>
        <taxon>Bacillati</taxon>
        <taxon>Bacillota</taxon>
        <taxon>Clostridia</taxon>
        <taxon>Lachnospirales</taxon>
        <taxon>Lachnospiraceae</taxon>
        <taxon>Roseburia</taxon>
    </lineage>
</organism>
<dbReference type="Gene3D" id="3.30.70.330">
    <property type="match status" value="1"/>
</dbReference>
<dbReference type="eggNOG" id="COG2302">
    <property type="taxonomic scope" value="Bacteria"/>
</dbReference>
<dbReference type="SMART" id="SM00363">
    <property type="entry name" value="S4"/>
    <property type="match status" value="1"/>
</dbReference>
<dbReference type="InterPro" id="IPR012677">
    <property type="entry name" value="Nucleotide-bd_a/b_plait_sf"/>
</dbReference>
<sequence>MNEQDLCQKRLLDLSRQADRKGIVLFSDFLNLNELNIYHQSEKLFATRTECFGGIPCAERQMIAFLPDALYYDWEYPISALKITPAYPKFAEKLGHRDILGSLMQLGVDRCKLGDILVGEQEAYLLCEETVADYFAEHLEKIRHTLVKVEPCSLSDLKVTQEFQTQDGIVTSDRIDAVVACVYHLSRSQASLLLRQEKVFVSGKLIQNPSYTCHADDIISVRGYGRFIYRGEYGTTGKGRLKIHYDLYAN</sequence>
<reference evidence="3 4" key="1">
    <citation type="journal article" date="2015" name="Genome Announc.">
        <title>Complete genome sequence of the human gut symbiont Roseburia hominis.</title>
        <authorList>
            <person name="Travis A.J."/>
            <person name="Kelly D."/>
            <person name="Flint H.J."/>
            <person name="Aminov R.I."/>
        </authorList>
    </citation>
    <scope>NUCLEOTIDE SEQUENCE [LARGE SCALE GENOMIC DNA]</scope>
    <source>
        <strain evidence="4">DSM 16839 / JCM 17582 / NCIMB 14029 / A2-183</strain>
    </source>
</reference>
<dbReference type="KEGG" id="rho:RHOM_07625"/>
<evidence type="ECO:0000259" key="2">
    <source>
        <dbReference type="SMART" id="SM00363"/>
    </source>
</evidence>
<dbReference type="GO" id="GO:0003723">
    <property type="term" value="F:RNA binding"/>
    <property type="evidence" value="ECO:0007669"/>
    <property type="project" value="UniProtKB-KW"/>
</dbReference>
<keyword evidence="1" id="KW-0694">RNA-binding</keyword>
<evidence type="ECO:0000313" key="3">
    <source>
        <dbReference type="EMBL" id="AEN96638.1"/>
    </source>
</evidence>
<accession>G2SWW2</accession>
<dbReference type="AlphaFoldDB" id="G2SWW2"/>
<dbReference type="BioCyc" id="RHOM585394:G1H02-1528-MONOMER"/>
<dbReference type="Gene3D" id="3.30.1370.160">
    <property type="match status" value="1"/>
</dbReference>
<protein>
    <submittedName>
        <fullName evidence="3">RNA-binding S4 domain-containing protein</fullName>
    </submittedName>
</protein>
<dbReference type="InterPro" id="IPR002942">
    <property type="entry name" value="S4_RNA-bd"/>
</dbReference>
<dbReference type="CDD" id="cd00165">
    <property type="entry name" value="S4"/>
    <property type="match status" value="1"/>
</dbReference>
<dbReference type="Pfam" id="PF01479">
    <property type="entry name" value="S4"/>
    <property type="match status" value="1"/>
</dbReference>
<feature type="domain" description="RNA-binding S4" evidence="2">
    <location>
        <begin position="173"/>
        <end position="232"/>
    </location>
</feature>
<dbReference type="RefSeq" id="WP_014079677.1">
    <property type="nucleotide sequence ID" value="NC_015977.1"/>
</dbReference>